<comment type="caution">
    <text evidence="2">The sequence shown here is derived from an EMBL/GenBank/DDBJ whole genome shotgun (WGS) entry which is preliminary data.</text>
</comment>
<accession>A0ABQ5V0H3</accession>
<keyword evidence="1" id="KW-0732">Signal</keyword>
<evidence type="ECO:0008006" key="4">
    <source>
        <dbReference type="Google" id="ProtNLM"/>
    </source>
</evidence>
<keyword evidence="3" id="KW-1185">Reference proteome</keyword>
<proteinExistence type="predicted"/>
<feature type="chain" id="PRO_5045123083" description="Peptidase M1 membrane alanine aminopeptidase domain-containing protein" evidence="1">
    <location>
        <begin position="33"/>
        <end position="428"/>
    </location>
</feature>
<dbReference type="Proteomes" id="UP001161390">
    <property type="component" value="Unassembled WGS sequence"/>
</dbReference>
<feature type="signal peptide" evidence="1">
    <location>
        <begin position="1"/>
        <end position="32"/>
    </location>
</feature>
<dbReference type="Gene3D" id="1.10.390.10">
    <property type="entry name" value="Neutral Protease Domain 2"/>
    <property type="match status" value="1"/>
</dbReference>
<sequence>MKKIRRLVRPSFALSACLSCSLMGIALTDAHAADRADLDYTGSIQFMPETGQLTAGWTIQVLDSDLDTITFGLSAALGTAAVSGADVMSVTTTLDPRFDGAIRAYQVDLGAVDGDRPRRVRFAYSGPLFDPEPSFPINTLNSNKVELTVDSFWFPFDLRFDSDLTANLGVRIDGEWSGVGVDQVERVDQGFRIRQRDPALDIAFSLLSNSQIVTSDDYIIHDARREPGTKIDDLTQALEICTTYLNDMAGSAGPLPKASILVTDRAEGGYSRGTLIALTDIENETDTDLQKFICHELAHFWSHANAGGAENWINEGVAEYIALMGVRHAMGEAVYAAYLGDYAERLDGQDLPPIWTPDASGRPPYLISYRAAPLALRDLEERLGRDAFRVLMRVMMIEKIKTTPDLLAAIERLSDKPTRDWFASRLAE</sequence>
<evidence type="ECO:0000313" key="3">
    <source>
        <dbReference type="Proteomes" id="UP001161390"/>
    </source>
</evidence>
<protein>
    <recommendedName>
        <fullName evidence="4">Peptidase M1 membrane alanine aminopeptidase domain-containing protein</fullName>
    </recommendedName>
</protein>
<evidence type="ECO:0000313" key="2">
    <source>
        <dbReference type="EMBL" id="GLQ20577.1"/>
    </source>
</evidence>
<dbReference type="SUPFAM" id="SSF55486">
    <property type="entry name" value="Metalloproteases ('zincins'), catalytic domain"/>
    <property type="match status" value="1"/>
</dbReference>
<reference evidence="2" key="2">
    <citation type="submission" date="2023-01" db="EMBL/GenBank/DDBJ databases">
        <title>Draft genome sequence of Algimonas porphyrae strain NBRC 108216.</title>
        <authorList>
            <person name="Sun Q."/>
            <person name="Mori K."/>
        </authorList>
    </citation>
    <scope>NUCLEOTIDE SEQUENCE</scope>
    <source>
        <strain evidence="2">NBRC 108216</strain>
    </source>
</reference>
<evidence type="ECO:0000256" key="1">
    <source>
        <dbReference type="SAM" id="SignalP"/>
    </source>
</evidence>
<organism evidence="2 3">
    <name type="scientific">Algimonas porphyrae</name>
    <dbReference type="NCBI Taxonomy" id="1128113"/>
    <lineage>
        <taxon>Bacteria</taxon>
        <taxon>Pseudomonadati</taxon>
        <taxon>Pseudomonadota</taxon>
        <taxon>Alphaproteobacteria</taxon>
        <taxon>Maricaulales</taxon>
        <taxon>Robiginitomaculaceae</taxon>
        <taxon>Algimonas</taxon>
    </lineage>
</organism>
<gene>
    <name evidence="2" type="ORF">GCM10007854_15320</name>
</gene>
<dbReference type="InterPro" id="IPR027268">
    <property type="entry name" value="Peptidase_M4/M1_CTD_sf"/>
</dbReference>
<dbReference type="EMBL" id="BSNJ01000003">
    <property type="protein sequence ID" value="GLQ20577.1"/>
    <property type="molecule type" value="Genomic_DNA"/>
</dbReference>
<reference evidence="2" key="1">
    <citation type="journal article" date="2014" name="Int. J. Syst. Evol. Microbiol.">
        <title>Complete genome of a new Firmicutes species belonging to the dominant human colonic microbiota ('Ruminococcus bicirculans') reveals two chromosomes and a selective capacity to utilize plant glucans.</title>
        <authorList>
            <consortium name="NISC Comparative Sequencing Program"/>
            <person name="Wegmann U."/>
            <person name="Louis P."/>
            <person name="Goesmann A."/>
            <person name="Henrissat B."/>
            <person name="Duncan S.H."/>
            <person name="Flint H.J."/>
        </authorList>
    </citation>
    <scope>NUCLEOTIDE SEQUENCE</scope>
    <source>
        <strain evidence="2">NBRC 108216</strain>
    </source>
</reference>
<name>A0ABQ5V0H3_9PROT</name>